<dbReference type="InterPro" id="IPR006860">
    <property type="entry name" value="FecR"/>
</dbReference>
<dbReference type="AlphaFoldDB" id="A0A927ATP4"/>
<dbReference type="Proteomes" id="UP000598820">
    <property type="component" value="Unassembled WGS sequence"/>
</dbReference>
<name>A0A927ATP4_9BACT</name>
<dbReference type="PIRSF" id="PIRSF018266">
    <property type="entry name" value="FecR"/>
    <property type="match status" value="1"/>
</dbReference>
<dbReference type="InterPro" id="IPR012373">
    <property type="entry name" value="Ferrdict_sens_TM"/>
</dbReference>
<dbReference type="PANTHER" id="PTHR30273">
    <property type="entry name" value="PERIPLASMIC SIGNAL SENSOR AND SIGMA FACTOR ACTIVATOR FECR-RELATED"/>
    <property type="match status" value="1"/>
</dbReference>
<dbReference type="Gene3D" id="3.55.50.30">
    <property type="match status" value="1"/>
</dbReference>
<dbReference type="InterPro" id="IPR032508">
    <property type="entry name" value="FecR_C"/>
</dbReference>
<dbReference type="GO" id="GO:0016989">
    <property type="term" value="F:sigma factor antagonist activity"/>
    <property type="evidence" value="ECO:0007669"/>
    <property type="project" value="TreeGrafter"/>
</dbReference>
<feature type="domain" description="Protein FecR C-terminal" evidence="2">
    <location>
        <begin position="268"/>
        <end position="335"/>
    </location>
</feature>
<dbReference type="Gene3D" id="2.60.120.1440">
    <property type="match status" value="1"/>
</dbReference>
<evidence type="ECO:0000313" key="4">
    <source>
        <dbReference type="Proteomes" id="UP000598820"/>
    </source>
</evidence>
<proteinExistence type="predicted"/>
<feature type="domain" description="FecR protein" evidence="1">
    <location>
        <begin position="125"/>
        <end position="220"/>
    </location>
</feature>
<protein>
    <submittedName>
        <fullName evidence="3">FecR domain-containing protein</fullName>
    </submittedName>
</protein>
<dbReference type="PANTHER" id="PTHR30273:SF2">
    <property type="entry name" value="PROTEIN FECR"/>
    <property type="match status" value="1"/>
</dbReference>
<evidence type="ECO:0000259" key="2">
    <source>
        <dbReference type="Pfam" id="PF16344"/>
    </source>
</evidence>
<keyword evidence="4" id="KW-1185">Reference proteome</keyword>
<organism evidence="3 4">
    <name type="scientific">Spirosoma profusum</name>
    <dbReference type="NCBI Taxonomy" id="2771354"/>
    <lineage>
        <taxon>Bacteria</taxon>
        <taxon>Pseudomonadati</taxon>
        <taxon>Bacteroidota</taxon>
        <taxon>Cytophagia</taxon>
        <taxon>Cytophagales</taxon>
        <taxon>Cytophagaceae</taxon>
        <taxon>Spirosoma</taxon>
    </lineage>
</organism>
<reference evidence="3" key="1">
    <citation type="submission" date="2020-09" db="EMBL/GenBank/DDBJ databases">
        <authorList>
            <person name="Kim M.K."/>
        </authorList>
    </citation>
    <scope>NUCLEOTIDE SEQUENCE</scope>
    <source>
        <strain evidence="3">BT702</strain>
    </source>
</reference>
<dbReference type="Pfam" id="PF04773">
    <property type="entry name" value="FecR"/>
    <property type="match status" value="1"/>
</dbReference>
<evidence type="ECO:0000313" key="3">
    <source>
        <dbReference type="EMBL" id="MBD2704055.1"/>
    </source>
</evidence>
<sequence>MNESINKQRLFDYFAGKATALEKQQIDEWCRDPTNEEQFYNWLDEWEQSHLQYAANQSVKLEKYHSFLFAGQPNTNQSTVTESDKTPEPSRSFLNRLPWWSLAVAASLLITLGIFGFQEQLMNQTYTTTYGETQSLTLADGSKVVLNANSSLRVPRFGFGTHRRDVHLAGEANFSVIHTPDDQQFIVHTTKGVNVVVLGTEFTVFTRPRETKVVLAKGKVLVNYPTATQQIGQLMLKPGDLITLDGRGRLKRSTTRQPSDHAAWQRNQFVFDHTTLRDVGQLLTENYGIHVQINGDTLAHQTLTGSFHAENADELLQAISEVLGINVVRHDDQVVLTDNTF</sequence>
<dbReference type="EMBL" id="JACWZY010000027">
    <property type="protein sequence ID" value="MBD2704055.1"/>
    <property type="molecule type" value="Genomic_DNA"/>
</dbReference>
<dbReference type="RefSeq" id="WP_190890335.1">
    <property type="nucleotide sequence ID" value="NZ_JACWZY010000027.1"/>
</dbReference>
<comment type="caution">
    <text evidence="3">The sequence shown here is derived from an EMBL/GenBank/DDBJ whole genome shotgun (WGS) entry which is preliminary data.</text>
</comment>
<accession>A0A927ATP4</accession>
<dbReference type="Pfam" id="PF16344">
    <property type="entry name" value="FecR_C"/>
    <property type="match status" value="1"/>
</dbReference>
<evidence type="ECO:0000259" key="1">
    <source>
        <dbReference type="Pfam" id="PF04773"/>
    </source>
</evidence>
<gene>
    <name evidence="3" type="ORF">IC229_25645</name>
</gene>